<organism evidence="2 4">
    <name type="scientific">Rotaria magnacalcarata</name>
    <dbReference type="NCBI Taxonomy" id="392030"/>
    <lineage>
        <taxon>Eukaryota</taxon>
        <taxon>Metazoa</taxon>
        <taxon>Spiralia</taxon>
        <taxon>Gnathifera</taxon>
        <taxon>Rotifera</taxon>
        <taxon>Eurotatoria</taxon>
        <taxon>Bdelloidea</taxon>
        <taxon>Philodinida</taxon>
        <taxon>Philodinidae</taxon>
        <taxon>Rotaria</taxon>
    </lineage>
</organism>
<evidence type="ECO:0000256" key="1">
    <source>
        <dbReference type="SAM" id="MobiDB-lite"/>
    </source>
</evidence>
<evidence type="ECO:0000313" key="4">
    <source>
        <dbReference type="Proteomes" id="UP000663866"/>
    </source>
</evidence>
<protein>
    <submittedName>
        <fullName evidence="2">Uncharacterized protein</fullName>
    </submittedName>
</protein>
<dbReference type="Proteomes" id="UP000663866">
    <property type="component" value="Unassembled WGS sequence"/>
</dbReference>
<sequence length="49" mass="5636">MVVVTSPSFNSDLSLEQNDSINQLNPSSSSFLQTKQRRIDHRRNKSEPF</sequence>
<gene>
    <name evidence="2" type="ORF">OVN521_LOCUS48574</name>
    <name evidence="3" type="ORF">OVN521_LOCUS49220</name>
</gene>
<accession>A0A821IKP0</accession>
<feature type="region of interest" description="Disordered" evidence="1">
    <location>
        <begin position="1"/>
        <end position="49"/>
    </location>
</feature>
<keyword evidence="4" id="KW-1185">Reference proteome</keyword>
<comment type="caution">
    <text evidence="2">The sequence shown here is derived from an EMBL/GenBank/DDBJ whole genome shotgun (WGS) entry which is preliminary data.</text>
</comment>
<dbReference type="EMBL" id="CAJOBG010106787">
    <property type="protein sequence ID" value="CAF4724969.1"/>
    <property type="molecule type" value="Genomic_DNA"/>
</dbReference>
<evidence type="ECO:0000313" key="3">
    <source>
        <dbReference type="EMBL" id="CAF4724969.1"/>
    </source>
</evidence>
<proteinExistence type="predicted"/>
<name>A0A821IKP0_9BILA</name>
<feature type="compositionally biased region" description="Basic residues" evidence="1">
    <location>
        <begin position="35"/>
        <end position="49"/>
    </location>
</feature>
<dbReference type="AlphaFoldDB" id="A0A821IKP0"/>
<evidence type="ECO:0000313" key="2">
    <source>
        <dbReference type="EMBL" id="CAF4706239.1"/>
    </source>
</evidence>
<reference evidence="2" key="1">
    <citation type="submission" date="2021-02" db="EMBL/GenBank/DDBJ databases">
        <authorList>
            <person name="Nowell W R."/>
        </authorList>
    </citation>
    <scope>NUCLEOTIDE SEQUENCE</scope>
</reference>
<feature type="compositionally biased region" description="Polar residues" evidence="1">
    <location>
        <begin position="1"/>
        <end position="34"/>
    </location>
</feature>
<dbReference type="EMBL" id="CAJOBG010101792">
    <property type="protein sequence ID" value="CAF4706239.1"/>
    <property type="molecule type" value="Genomic_DNA"/>
</dbReference>
<feature type="non-terminal residue" evidence="2">
    <location>
        <position position="49"/>
    </location>
</feature>